<dbReference type="SUPFAM" id="SSF56176">
    <property type="entry name" value="FAD-binding/transporter-associated domain-like"/>
    <property type="match status" value="1"/>
</dbReference>
<keyword evidence="2" id="KW-0274">FAD</keyword>
<dbReference type="InterPro" id="IPR002346">
    <property type="entry name" value="Mopterin_DH_FAD-bd"/>
</dbReference>
<dbReference type="PROSITE" id="PS51387">
    <property type="entry name" value="FAD_PCMH"/>
    <property type="match status" value="1"/>
</dbReference>
<dbReference type="Gene3D" id="3.30.390.50">
    <property type="entry name" value="CO dehydrogenase flavoprotein, C-terminal domain"/>
    <property type="match status" value="1"/>
</dbReference>
<evidence type="ECO:0000313" key="6">
    <source>
        <dbReference type="Proteomes" id="UP000237752"/>
    </source>
</evidence>
<dbReference type="Pfam" id="PF00941">
    <property type="entry name" value="FAD_binding_5"/>
    <property type="match status" value="1"/>
</dbReference>
<dbReference type="InterPro" id="IPR036683">
    <property type="entry name" value="CO_DH_flav_C_dom_sf"/>
</dbReference>
<evidence type="ECO:0000256" key="2">
    <source>
        <dbReference type="ARBA" id="ARBA00022827"/>
    </source>
</evidence>
<organism evidence="5 6">
    <name type="scientific">Antricoccus suffuscus</name>
    <dbReference type="NCBI Taxonomy" id="1629062"/>
    <lineage>
        <taxon>Bacteria</taxon>
        <taxon>Bacillati</taxon>
        <taxon>Actinomycetota</taxon>
        <taxon>Actinomycetes</taxon>
        <taxon>Geodermatophilales</taxon>
        <taxon>Antricoccaceae</taxon>
        <taxon>Antricoccus</taxon>
    </lineage>
</organism>
<dbReference type="SUPFAM" id="SSF55447">
    <property type="entry name" value="CO dehydrogenase flavoprotein C-terminal domain-like"/>
    <property type="match status" value="1"/>
</dbReference>
<dbReference type="SMART" id="SM01092">
    <property type="entry name" value="CO_deh_flav_C"/>
    <property type="match status" value="1"/>
</dbReference>
<dbReference type="InterPro" id="IPR016167">
    <property type="entry name" value="FAD-bd_PCMH_sub1"/>
</dbReference>
<dbReference type="InterPro" id="IPR036318">
    <property type="entry name" value="FAD-bd_PCMH-like_sf"/>
</dbReference>
<dbReference type="GO" id="GO:0071949">
    <property type="term" value="F:FAD binding"/>
    <property type="evidence" value="ECO:0007669"/>
    <property type="project" value="InterPro"/>
</dbReference>
<dbReference type="InterPro" id="IPR016166">
    <property type="entry name" value="FAD-bd_PCMH"/>
</dbReference>
<evidence type="ECO:0000256" key="1">
    <source>
        <dbReference type="ARBA" id="ARBA00022630"/>
    </source>
</evidence>
<gene>
    <name evidence="5" type="ORF">CLV47_11710</name>
</gene>
<dbReference type="InterPro" id="IPR051312">
    <property type="entry name" value="Diverse_Substr_Oxidored"/>
</dbReference>
<protein>
    <submittedName>
        <fullName evidence="5">Carbon-monoxide dehydrogenase medium subunit</fullName>
    </submittedName>
</protein>
<evidence type="ECO:0000259" key="4">
    <source>
        <dbReference type="PROSITE" id="PS51387"/>
    </source>
</evidence>
<keyword evidence="3" id="KW-0560">Oxidoreductase</keyword>
<keyword evidence="6" id="KW-1185">Reference proteome</keyword>
<dbReference type="Proteomes" id="UP000237752">
    <property type="component" value="Unassembled WGS sequence"/>
</dbReference>
<dbReference type="InterPro" id="IPR016169">
    <property type="entry name" value="FAD-bd_PCMH_sub2"/>
</dbReference>
<dbReference type="PANTHER" id="PTHR42659:SF2">
    <property type="entry name" value="XANTHINE DEHYDROGENASE SUBUNIT C-RELATED"/>
    <property type="match status" value="1"/>
</dbReference>
<name>A0A2T0ZVJ0_9ACTN</name>
<dbReference type="GO" id="GO:0016491">
    <property type="term" value="F:oxidoreductase activity"/>
    <property type="evidence" value="ECO:0007669"/>
    <property type="project" value="UniProtKB-KW"/>
</dbReference>
<evidence type="ECO:0000256" key="3">
    <source>
        <dbReference type="ARBA" id="ARBA00023002"/>
    </source>
</evidence>
<proteinExistence type="predicted"/>
<accession>A0A2T0ZVJ0</accession>
<dbReference type="InterPro" id="IPR005107">
    <property type="entry name" value="CO_DH_flav_C"/>
</dbReference>
<dbReference type="PANTHER" id="PTHR42659">
    <property type="entry name" value="XANTHINE DEHYDROGENASE SUBUNIT C-RELATED"/>
    <property type="match status" value="1"/>
</dbReference>
<dbReference type="Gene3D" id="3.30.43.10">
    <property type="entry name" value="Uridine Diphospho-n-acetylenolpyruvylglucosamine Reductase, domain 2"/>
    <property type="match status" value="1"/>
</dbReference>
<dbReference type="OrthoDB" id="9793944at2"/>
<dbReference type="EMBL" id="PVUE01000017">
    <property type="protein sequence ID" value="PRZ40375.1"/>
    <property type="molecule type" value="Genomic_DNA"/>
</dbReference>
<keyword evidence="1" id="KW-0285">Flavoprotein</keyword>
<dbReference type="Pfam" id="PF03450">
    <property type="entry name" value="CO_deh_flav_C"/>
    <property type="match status" value="1"/>
</dbReference>
<evidence type="ECO:0000313" key="5">
    <source>
        <dbReference type="EMBL" id="PRZ40375.1"/>
    </source>
</evidence>
<reference evidence="5 6" key="1">
    <citation type="submission" date="2018-03" db="EMBL/GenBank/DDBJ databases">
        <title>Genomic Encyclopedia of Archaeal and Bacterial Type Strains, Phase II (KMG-II): from individual species to whole genera.</title>
        <authorList>
            <person name="Goeker M."/>
        </authorList>
    </citation>
    <scope>NUCLEOTIDE SEQUENCE [LARGE SCALE GENOMIC DNA]</scope>
    <source>
        <strain evidence="5 6">DSM 100065</strain>
    </source>
</reference>
<dbReference type="Gene3D" id="3.30.465.10">
    <property type="match status" value="1"/>
</dbReference>
<sequence>MKPSRFSYHRPHTVDEATRLLADTGQHGKVLAGGQSLIPLMNMRLAAPEHIIDINHLTDLDDIAVTSDGVVVEALVRHSRLAADDAAHAAQPLLRKALQLVAHPAIRNRGTTVGSIVHADPSAEMPAVLLLTGGSIQARSTAGERDIAAADFFVGPMESALRPDELAVSATFGTAPDRAGTAIRETTRRHGDYALAGVAVIITVDAEGAIQTARAAYFSVADTPQLVDLEAVLRGVNVRSGVELQSVADFATAGVEPTADIHATADYRAHLARTLTVRALSDAMEEVRDA</sequence>
<feature type="domain" description="FAD-binding PCMH-type" evidence="4">
    <location>
        <begin position="1"/>
        <end position="177"/>
    </location>
</feature>
<dbReference type="AlphaFoldDB" id="A0A2T0ZVJ0"/>
<dbReference type="RefSeq" id="WP_106350228.1">
    <property type="nucleotide sequence ID" value="NZ_PVUE01000017.1"/>
</dbReference>
<comment type="caution">
    <text evidence="5">The sequence shown here is derived from an EMBL/GenBank/DDBJ whole genome shotgun (WGS) entry which is preliminary data.</text>
</comment>